<dbReference type="STRING" id="45351.A7SJG5"/>
<dbReference type="InterPro" id="IPR023753">
    <property type="entry name" value="FAD/NAD-binding_dom"/>
</dbReference>
<dbReference type="eggNOG" id="KOG1799">
    <property type="taxonomic scope" value="Eukaryota"/>
</dbReference>
<keyword evidence="13 17" id="KW-0521">NADP</keyword>
<evidence type="ECO:0000313" key="21">
    <source>
        <dbReference type="Proteomes" id="UP000001593"/>
    </source>
</evidence>
<organism evidence="20 21">
    <name type="scientific">Nematostella vectensis</name>
    <name type="common">Starlet sea anemone</name>
    <dbReference type="NCBI Taxonomy" id="45351"/>
    <lineage>
        <taxon>Eukaryota</taxon>
        <taxon>Metazoa</taxon>
        <taxon>Cnidaria</taxon>
        <taxon>Anthozoa</taxon>
        <taxon>Hexacorallia</taxon>
        <taxon>Actiniaria</taxon>
        <taxon>Edwardsiidae</taxon>
        <taxon>Nematostella</taxon>
    </lineage>
</organism>
<evidence type="ECO:0000256" key="10">
    <source>
        <dbReference type="ARBA" id="ARBA00022737"/>
    </source>
</evidence>
<evidence type="ECO:0000256" key="7">
    <source>
        <dbReference type="ARBA" id="ARBA00022630"/>
    </source>
</evidence>
<evidence type="ECO:0000256" key="8">
    <source>
        <dbReference type="ARBA" id="ARBA00022643"/>
    </source>
</evidence>
<comment type="pathway">
    <text evidence="3 17">Amino-acid biosynthesis; beta-alanine biosynthesis.</text>
</comment>
<keyword evidence="12 17" id="KW-0274">FAD</keyword>
<dbReference type="Gene3D" id="1.10.1060.10">
    <property type="entry name" value="Alpha-helical ferredoxin"/>
    <property type="match status" value="1"/>
</dbReference>
<evidence type="ECO:0000256" key="15">
    <source>
        <dbReference type="ARBA" id="ARBA00023004"/>
    </source>
</evidence>
<dbReference type="GO" id="GO:0019483">
    <property type="term" value="P:beta-alanine biosynthetic process"/>
    <property type="evidence" value="ECO:0007669"/>
    <property type="project" value="UniProtKB-UniPathway"/>
</dbReference>
<keyword evidence="9" id="KW-0479">Metal-binding</keyword>
<dbReference type="AlphaFoldDB" id="A7SJG5"/>
<comment type="pathway">
    <text evidence="4">Pyrimidine metabolism; UMP biosynthesis via de novo pathway.</text>
</comment>
<evidence type="ECO:0000256" key="9">
    <source>
        <dbReference type="ARBA" id="ARBA00022723"/>
    </source>
</evidence>
<evidence type="ECO:0000256" key="5">
    <source>
        <dbReference type="ARBA" id="ARBA00010804"/>
    </source>
</evidence>
<dbReference type="GO" id="GO:0050661">
    <property type="term" value="F:NADP binding"/>
    <property type="evidence" value="ECO:0000318"/>
    <property type="project" value="GO_Central"/>
</dbReference>
<dbReference type="FunFam" id="3.20.20.70:FF:000027">
    <property type="entry name" value="Dihydropyrimidine dehydrogenase [NADP(+)]"/>
    <property type="match status" value="1"/>
</dbReference>
<dbReference type="GO" id="GO:0005829">
    <property type="term" value="C:cytosol"/>
    <property type="evidence" value="ECO:0000318"/>
    <property type="project" value="GO_Central"/>
</dbReference>
<dbReference type="InterPro" id="IPR009051">
    <property type="entry name" value="Helical_ferredxn"/>
</dbReference>
<dbReference type="GO" id="GO:0006210">
    <property type="term" value="P:thymine catabolic process"/>
    <property type="evidence" value="ECO:0000318"/>
    <property type="project" value="GO_Central"/>
</dbReference>
<dbReference type="InterPro" id="IPR005720">
    <property type="entry name" value="Dihydroorotate_DH_cat"/>
</dbReference>
<dbReference type="Gene3D" id="3.50.50.60">
    <property type="entry name" value="FAD/NAD(P)-binding domain"/>
    <property type="match status" value="2"/>
</dbReference>
<evidence type="ECO:0000256" key="13">
    <source>
        <dbReference type="ARBA" id="ARBA00022857"/>
    </source>
</evidence>
<evidence type="ECO:0000256" key="3">
    <source>
        <dbReference type="ARBA" id="ARBA00004668"/>
    </source>
</evidence>
<dbReference type="PROSITE" id="PS51379">
    <property type="entry name" value="4FE4S_FER_2"/>
    <property type="match status" value="2"/>
</dbReference>
<dbReference type="Pfam" id="PF14691">
    <property type="entry name" value="Fer4_20"/>
    <property type="match status" value="1"/>
</dbReference>
<gene>
    <name evidence="20" type="ORF">NEMVEDRAFT_v1g190441</name>
</gene>
<comment type="cofactor">
    <cofactor evidence="1 17">
        <name>FMN</name>
        <dbReference type="ChEBI" id="CHEBI:58210"/>
    </cofactor>
</comment>
<evidence type="ECO:0000256" key="11">
    <source>
        <dbReference type="ARBA" id="ARBA00022741"/>
    </source>
</evidence>
<dbReference type="FunFam" id="1.10.1060.10:FF:000007">
    <property type="entry name" value="Dihydropyrimidine dehydrogenase [NADP(+)]"/>
    <property type="match status" value="1"/>
</dbReference>
<dbReference type="InterPro" id="IPR028261">
    <property type="entry name" value="DPD_II"/>
</dbReference>
<dbReference type="OMA" id="SIHCQLQ"/>
<feature type="domain" description="4Fe-4S ferredoxin-type" evidence="19">
    <location>
        <begin position="979"/>
        <end position="1008"/>
    </location>
</feature>
<keyword evidence="18" id="KW-0472">Membrane</keyword>
<dbReference type="FunFam" id="3.50.50.60:FF:000061">
    <property type="entry name" value="Dihydropyrimidine dehydrogenase [NADP(+)]"/>
    <property type="match status" value="1"/>
</dbReference>
<dbReference type="HOGENOM" id="CLU_003991_0_0_1"/>
<evidence type="ECO:0000256" key="6">
    <source>
        <dbReference type="ARBA" id="ARBA00022485"/>
    </source>
</evidence>
<dbReference type="InterPro" id="IPR017896">
    <property type="entry name" value="4Fe4S_Fe-S-bd"/>
</dbReference>
<dbReference type="InterPro" id="IPR017900">
    <property type="entry name" value="4Fe4S_Fe_S_CS"/>
</dbReference>
<dbReference type="FunFam" id="3.30.70.20:FF:000023">
    <property type="entry name" value="Dihydropyrimidine dehydrogenase [NADP(+)]"/>
    <property type="match status" value="1"/>
</dbReference>
<dbReference type="Pfam" id="PF14697">
    <property type="entry name" value="Fer4_21"/>
    <property type="match status" value="1"/>
</dbReference>
<evidence type="ECO:0000259" key="19">
    <source>
        <dbReference type="PROSITE" id="PS51379"/>
    </source>
</evidence>
<dbReference type="SUPFAM" id="SSF51971">
    <property type="entry name" value="Nucleotide-binding domain"/>
    <property type="match status" value="1"/>
</dbReference>
<dbReference type="SUPFAM" id="SSF46548">
    <property type="entry name" value="alpha-helical ferredoxin"/>
    <property type="match status" value="1"/>
</dbReference>
<keyword evidence="21" id="KW-1185">Reference proteome</keyword>
<dbReference type="InterPro" id="IPR001295">
    <property type="entry name" value="Dihydroorotate_DH_CS"/>
</dbReference>
<dbReference type="GO" id="GO:0051539">
    <property type="term" value="F:4 iron, 4 sulfur cluster binding"/>
    <property type="evidence" value="ECO:0007669"/>
    <property type="project" value="UniProtKB-KW"/>
</dbReference>
<proteinExistence type="inferred from homology"/>
<evidence type="ECO:0000256" key="18">
    <source>
        <dbReference type="SAM" id="Phobius"/>
    </source>
</evidence>
<keyword evidence="6 17" id="KW-0004">4Fe-4S</keyword>
<dbReference type="Gene3D" id="3.30.70.20">
    <property type="match status" value="1"/>
</dbReference>
<comment type="catalytic activity">
    <reaction evidence="17">
        <text>5,6-dihydrouracil + NADP(+) = uracil + NADPH + H(+)</text>
        <dbReference type="Rhea" id="RHEA:18093"/>
        <dbReference type="ChEBI" id="CHEBI:15378"/>
        <dbReference type="ChEBI" id="CHEBI:15901"/>
        <dbReference type="ChEBI" id="CHEBI:17568"/>
        <dbReference type="ChEBI" id="CHEBI:57783"/>
        <dbReference type="ChEBI" id="CHEBI:58349"/>
        <dbReference type="EC" id="1.3.1.2"/>
    </reaction>
</comment>
<evidence type="ECO:0000256" key="2">
    <source>
        <dbReference type="ARBA" id="ARBA00001974"/>
    </source>
</evidence>
<dbReference type="GO" id="GO:0002058">
    <property type="term" value="F:uracil binding"/>
    <property type="evidence" value="ECO:0000318"/>
    <property type="project" value="GO_Central"/>
</dbReference>
<keyword evidence="18" id="KW-0812">Transmembrane</keyword>
<dbReference type="GO" id="GO:0046872">
    <property type="term" value="F:metal ion binding"/>
    <property type="evidence" value="ECO:0007669"/>
    <property type="project" value="UniProtKB-KW"/>
</dbReference>
<evidence type="ECO:0000256" key="16">
    <source>
        <dbReference type="ARBA" id="ARBA00023014"/>
    </source>
</evidence>
<keyword evidence="11" id="KW-0547">Nucleotide-binding</keyword>
<dbReference type="Gene3D" id="3.20.20.70">
    <property type="entry name" value="Aldolase class I"/>
    <property type="match status" value="1"/>
</dbReference>
<evidence type="ECO:0000256" key="17">
    <source>
        <dbReference type="RuleBase" id="RU364041"/>
    </source>
</evidence>
<dbReference type="PhylomeDB" id="A7SJG5"/>
<dbReference type="GO" id="GO:0044205">
    <property type="term" value="P:'de novo' UMP biosynthetic process"/>
    <property type="evidence" value="ECO:0007669"/>
    <property type="project" value="UniProtKB-UniPathway"/>
</dbReference>
<dbReference type="GO" id="GO:0006207">
    <property type="term" value="P:'de novo' pyrimidine nucleobase biosynthetic process"/>
    <property type="evidence" value="ECO:0007669"/>
    <property type="project" value="InterPro"/>
</dbReference>
<protein>
    <recommendedName>
        <fullName evidence="17">Dihydropyrimidine dehydrogenase [NADP(+)]</fullName>
        <shortName evidence="17">DHPDHase</shortName>
        <shortName evidence="17">DPD</shortName>
        <ecNumber evidence="17">1.3.1.2</ecNumber>
    </recommendedName>
    <alternativeName>
        <fullName evidence="17">Dihydrothymine dehydrogenase</fullName>
    </alternativeName>
    <alternativeName>
        <fullName evidence="17">Dihydrouracil dehydrogenase</fullName>
    </alternativeName>
</protein>
<dbReference type="Pfam" id="PF01180">
    <property type="entry name" value="DHO_dh"/>
    <property type="match status" value="1"/>
</dbReference>
<dbReference type="EC" id="1.3.1.2" evidence="17"/>
<keyword evidence="15 17" id="KW-0408">Iron</keyword>
<accession>A7SJG5</accession>
<sequence>MALSTHSPEIENLLSLNPSIPKKANIVPTAVTKKNKKHWKRNADKSCGSCSEAFIKNFDDIKHTTLSERGALKEAGRCLKCVDAPCQKSCPTQLDIKYFISCIANKNFYGAAKAIFSDNPLGLTCGMVCPTSDLCVGGCNLYASEEGPINIGGLQQFATEIFKNMKLPQIRDPDLTPVDQLPESYKSKIALIGCGPASISCATFLGRLGYTNLTIFEKEKFIGGLSSAEIPQFRLPYSVVDFEVKLMMDLGVKVETGRGLGVSSGLTIQSLKNDGYKGIFLGMGLPQPKKFHVFEGLSEQNGFYTSKSFLPVVSSGSKPGMCACKSSLPQLSDNVIVLGAGDTAFDCCTSALRCGARRVFVVFRKGFTNIRAVPEEMQLAVDEKCEFLPFMSPKQVHVKDGKIVAMEFFRTEQLDDGTWTEDAEQTLKIKATFVISAFGSTLSNEDVKQALAPIKFNKWGLPEVSAETMATSAEGVFCGGDLAGIANTTVESVNDGKQAAWFMHQHLQSLHVLTIPSEPALPRFFTPVDQVDLSVEICGIKFPNPFGLASAPPTTTSAMIRRGFEAGWGFALTKTFSLDKDIVTNVSPRIVRGTTSGHLYGPGQGSFLNIELISEKTSAYWCRSITELKKDFPDKILIASIMCGYSKQDWTTLAKMAEAAGADALELNLSCPHGMGERGMGLACGQDAELVRNICRWVRAAITIPFFAKLTPNVTDIVVIARAAKEGNADGVTATNTVSGLMGLKGTSEAWPAIGREKRTTYGGMSGNAIRPIALRAVSAIGRALPGFPILATGGIDSADAALQFLHCGASALQVCSAVQNQDFTVVDDYINGLKCLMYMKSVDEYADWEGQSPPTPRHQQGKPVPKIADLVGKGLPSFGPYLVKRNEIIAAHKRSSDILSKEYEPEPVRPAVKQSKPTPSVKDVVGLALDRIGTYGDLDNRQQVVALIDEEMCINCGKCYMTCNDSGYQAIKFDPETHLPTVTDDCTGCTLCLSVCPIIDCIKMVQRPTPAFGSNGRIVTTRSRESSKSPTILLTYLSIMYLVVFIRIYIYIYRLYMVCSVLRFRELFFMDEYATQFILN</sequence>
<comment type="cofactor">
    <cofactor evidence="17">
        <name>[4Fe-4S] cluster</name>
        <dbReference type="ChEBI" id="CHEBI:49883"/>
    </cofactor>
    <text evidence="17">Binds 4 [4Fe-4S] clusters. Contains approximately 16 iron atoms per subunit.</text>
</comment>
<dbReference type="UniPathway" id="UPA00070"/>
<feature type="transmembrane region" description="Helical" evidence="18">
    <location>
        <begin position="1034"/>
        <end position="1057"/>
    </location>
</feature>
<dbReference type="PROSITE" id="PS00912">
    <property type="entry name" value="DHODEHASE_2"/>
    <property type="match status" value="1"/>
</dbReference>
<dbReference type="GO" id="GO:0017113">
    <property type="term" value="F:dihydropyrimidine dehydrogenase (NADP+) activity"/>
    <property type="evidence" value="ECO:0000318"/>
    <property type="project" value="GO_Central"/>
</dbReference>
<name>A7SJG5_NEMVE</name>
<dbReference type="InterPro" id="IPR036188">
    <property type="entry name" value="FAD/NAD-bd_sf"/>
</dbReference>
<dbReference type="PRINTS" id="PR00419">
    <property type="entry name" value="ADXRDTASE"/>
</dbReference>
<dbReference type="PANTHER" id="PTHR43073:SF2">
    <property type="entry name" value="DIHYDROPYRIMIDINE DEHYDROGENASE [NADP(+)]"/>
    <property type="match status" value="1"/>
</dbReference>
<dbReference type="GO" id="GO:0006212">
    <property type="term" value="P:uracil catabolic process"/>
    <property type="evidence" value="ECO:0000318"/>
    <property type="project" value="GO_Central"/>
</dbReference>
<dbReference type="EMBL" id="DS469677">
    <property type="protein sequence ID" value="EDO36177.1"/>
    <property type="molecule type" value="Genomic_DNA"/>
</dbReference>
<dbReference type="CDD" id="cd02940">
    <property type="entry name" value="DHPD_FMN"/>
    <property type="match status" value="1"/>
</dbReference>
<dbReference type="Proteomes" id="UP000001593">
    <property type="component" value="Unassembled WGS sequence"/>
</dbReference>
<dbReference type="GO" id="GO:0004152">
    <property type="term" value="F:dihydroorotate dehydrogenase activity"/>
    <property type="evidence" value="ECO:0007669"/>
    <property type="project" value="UniProtKB-ARBA"/>
</dbReference>
<dbReference type="PROSITE" id="PS00198">
    <property type="entry name" value="4FE4S_FER_1"/>
    <property type="match status" value="1"/>
</dbReference>
<keyword evidence="18" id="KW-1133">Transmembrane helix</keyword>
<dbReference type="InterPro" id="IPR013785">
    <property type="entry name" value="Aldolase_TIM"/>
</dbReference>
<evidence type="ECO:0000256" key="12">
    <source>
        <dbReference type="ARBA" id="ARBA00022827"/>
    </source>
</evidence>
<evidence type="ECO:0000256" key="1">
    <source>
        <dbReference type="ARBA" id="ARBA00001917"/>
    </source>
</evidence>
<keyword evidence="7 17" id="KW-0285">Flavoprotein</keyword>
<dbReference type="SUPFAM" id="SSF51395">
    <property type="entry name" value="FMN-linked oxidoreductases"/>
    <property type="match status" value="1"/>
</dbReference>
<comment type="similarity">
    <text evidence="5 17">Belongs to the dihydropyrimidine dehydrogenase family.</text>
</comment>
<keyword evidence="8 17" id="KW-0288">FMN</keyword>
<evidence type="ECO:0000313" key="20">
    <source>
        <dbReference type="EMBL" id="EDO36177.1"/>
    </source>
</evidence>
<dbReference type="PANTHER" id="PTHR43073">
    <property type="entry name" value="DIHYDROPYRIMIDINE DEHYDROGENASE [NADP(+)]"/>
    <property type="match status" value="1"/>
</dbReference>
<dbReference type="InParanoid" id="A7SJG5"/>
<feature type="domain" description="4Fe-4S ferredoxin-type" evidence="19">
    <location>
        <begin position="945"/>
        <end position="977"/>
    </location>
</feature>
<keyword evidence="16" id="KW-0411">Iron-sulfur</keyword>
<reference evidence="20 21" key="1">
    <citation type="journal article" date="2007" name="Science">
        <title>Sea anemone genome reveals ancestral eumetazoan gene repertoire and genomic organization.</title>
        <authorList>
            <person name="Putnam N.H."/>
            <person name="Srivastava M."/>
            <person name="Hellsten U."/>
            <person name="Dirks B."/>
            <person name="Chapman J."/>
            <person name="Salamov A."/>
            <person name="Terry A."/>
            <person name="Shapiro H."/>
            <person name="Lindquist E."/>
            <person name="Kapitonov V.V."/>
            <person name="Jurka J."/>
            <person name="Genikhovich G."/>
            <person name="Grigoriev I.V."/>
            <person name="Lucas S.M."/>
            <person name="Steele R.E."/>
            <person name="Finnerty J.R."/>
            <person name="Technau U."/>
            <person name="Martindale M.Q."/>
            <person name="Rokhsar D.S."/>
        </authorList>
    </citation>
    <scope>NUCLEOTIDE SEQUENCE [LARGE SCALE GENOMIC DNA]</scope>
    <source>
        <strain evidence="21">CH2 X CH6</strain>
    </source>
</reference>
<dbReference type="SUPFAM" id="SSF54862">
    <property type="entry name" value="4Fe-4S ferredoxins"/>
    <property type="match status" value="1"/>
</dbReference>
<evidence type="ECO:0000256" key="14">
    <source>
        <dbReference type="ARBA" id="ARBA00023002"/>
    </source>
</evidence>
<dbReference type="Pfam" id="PF07992">
    <property type="entry name" value="Pyr_redox_2"/>
    <property type="match status" value="1"/>
</dbReference>
<keyword evidence="10" id="KW-0677">Repeat</keyword>
<keyword evidence="14 17" id="KW-0560">Oxidoreductase</keyword>
<dbReference type="UniPathway" id="UPA00131"/>
<comment type="cofactor">
    <cofactor evidence="2 17">
        <name>FAD</name>
        <dbReference type="ChEBI" id="CHEBI:57692"/>
    </cofactor>
</comment>
<comment type="function">
    <text evidence="17">Involved in pyrimidine base degradation. Catalyzes the reduction of uracil and thymine.</text>
</comment>
<evidence type="ECO:0000256" key="4">
    <source>
        <dbReference type="ARBA" id="ARBA00004725"/>
    </source>
</evidence>